<protein>
    <recommendedName>
        <fullName evidence="4 8">Protein N-terminal glutamine amidohydrolase</fullName>
        <ecNumber evidence="3 8">3.5.1.122</ecNumber>
    </recommendedName>
    <alternativeName>
        <fullName evidence="6 8">Protein NH2-terminal glutamine deamidase</fullName>
    </alternativeName>
</protein>
<evidence type="ECO:0000256" key="5">
    <source>
        <dbReference type="ARBA" id="ARBA00022801"/>
    </source>
</evidence>
<dbReference type="AlphaFoldDB" id="A0AAV9UAK4"/>
<evidence type="ECO:0000313" key="11">
    <source>
        <dbReference type="Proteomes" id="UP001375240"/>
    </source>
</evidence>
<keyword evidence="5 8" id="KW-0378">Hydrolase</keyword>
<comment type="similarity">
    <text evidence="1 8">Belongs to the NTAQ1 family.</text>
</comment>
<dbReference type="PANTHER" id="PTHR13035:SF0">
    <property type="entry name" value="PROTEIN N-TERMINAL GLUTAMINE AMIDOHYDROLASE"/>
    <property type="match status" value="1"/>
</dbReference>
<dbReference type="GO" id="GO:0005634">
    <property type="term" value="C:nucleus"/>
    <property type="evidence" value="ECO:0007669"/>
    <property type="project" value="TreeGrafter"/>
</dbReference>
<evidence type="ECO:0000259" key="9">
    <source>
        <dbReference type="Pfam" id="PF09764"/>
    </source>
</evidence>
<evidence type="ECO:0000256" key="6">
    <source>
        <dbReference type="ARBA" id="ARBA00029677"/>
    </source>
</evidence>
<evidence type="ECO:0000256" key="8">
    <source>
        <dbReference type="RuleBase" id="RU367082"/>
    </source>
</evidence>
<dbReference type="Pfam" id="PF09764">
    <property type="entry name" value="Nt_Gln_amidase"/>
    <property type="match status" value="1"/>
</dbReference>
<dbReference type="GO" id="GO:0005829">
    <property type="term" value="C:cytosol"/>
    <property type="evidence" value="ECO:0007669"/>
    <property type="project" value="TreeGrafter"/>
</dbReference>
<gene>
    <name evidence="10" type="primary">WDYHV1</name>
    <name evidence="10" type="ORF">TWF696_001931</name>
</gene>
<dbReference type="Gene3D" id="3.10.620.10">
    <property type="entry name" value="Protein N-terminal glutamine amidohydrolase, alpha beta roll"/>
    <property type="match status" value="1"/>
</dbReference>
<dbReference type="InterPro" id="IPR023128">
    <property type="entry name" value="Prot_N_Gln_amidohydro_ab_roll"/>
</dbReference>
<evidence type="ECO:0000256" key="2">
    <source>
        <dbReference type="ARBA" id="ARBA00011245"/>
    </source>
</evidence>
<evidence type="ECO:0000256" key="3">
    <source>
        <dbReference type="ARBA" id="ARBA00012718"/>
    </source>
</evidence>
<organism evidence="10 11">
    <name type="scientific">Orbilia brochopaga</name>
    <dbReference type="NCBI Taxonomy" id="3140254"/>
    <lineage>
        <taxon>Eukaryota</taxon>
        <taxon>Fungi</taxon>
        <taxon>Dikarya</taxon>
        <taxon>Ascomycota</taxon>
        <taxon>Pezizomycotina</taxon>
        <taxon>Orbiliomycetes</taxon>
        <taxon>Orbiliales</taxon>
        <taxon>Orbiliaceae</taxon>
        <taxon>Orbilia</taxon>
    </lineage>
</organism>
<dbReference type="InterPro" id="IPR039733">
    <property type="entry name" value="NTAQ1"/>
</dbReference>
<evidence type="ECO:0000313" key="10">
    <source>
        <dbReference type="EMBL" id="KAK6336370.1"/>
    </source>
</evidence>
<accession>A0AAV9UAK4</accession>
<name>A0AAV9UAK4_9PEZI</name>
<comment type="catalytic activity">
    <reaction evidence="7 8">
        <text>N-terminal L-glutaminyl-[protein] + H2O = N-terminal L-glutamyl-[protein] + NH4(+)</text>
        <dbReference type="Rhea" id="RHEA:50680"/>
        <dbReference type="Rhea" id="RHEA-COMP:12668"/>
        <dbReference type="Rhea" id="RHEA-COMP:12777"/>
        <dbReference type="ChEBI" id="CHEBI:15377"/>
        <dbReference type="ChEBI" id="CHEBI:28938"/>
        <dbReference type="ChEBI" id="CHEBI:64721"/>
        <dbReference type="ChEBI" id="CHEBI:64722"/>
        <dbReference type="EC" id="3.5.1.122"/>
    </reaction>
</comment>
<evidence type="ECO:0000256" key="7">
    <source>
        <dbReference type="ARBA" id="ARBA00048768"/>
    </source>
</evidence>
<evidence type="ECO:0000256" key="1">
    <source>
        <dbReference type="ARBA" id="ARBA00008985"/>
    </source>
</evidence>
<comment type="caution">
    <text evidence="10">The sequence shown here is derived from an EMBL/GenBank/DDBJ whole genome shotgun (WGS) entry which is preliminary data.</text>
</comment>
<dbReference type="GO" id="GO:0008418">
    <property type="term" value="F:protein-N-terminal asparagine amidohydrolase activity"/>
    <property type="evidence" value="ECO:0007669"/>
    <property type="project" value="UniProtKB-UniRule"/>
</dbReference>
<evidence type="ECO:0000256" key="4">
    <source>
        <dbReference type="ARBA" id="ARBA00021247"/>
    </source>
</evidence>
<comment type="function">
    <text evidence="8">Mediates the side-chain deamidation of N-terminal glutamine residues to glutamate, an important step in N-end rule pathway of protein degradation. Conversion of the resulting N-terminal glutamine to glutamate renders the protein susceptible to arginylation, polyubiquitination and degradation as specified by the N-end rule. Does not act on substrates with internal or C-terminal glutamine and does not act on non-glutamine residues in any position.</text>
</comment>
<sequence length="282" mass="31668">MEFTQLPPRDAHAYAACYCEENIYKLVEGNIPAASLANFTVVFLSNSTGTIPVFSQKAQKTPLFPVIWDYHVVLVHHPGYTLGELLQRPQMADYGHSHHYNAEKAAGDAGAREYAGLSAHVYDFDSTIPGFPCSFGDYYSQTFSPPPASQDTSSAERMVMVQALNQEKFRRYFRLVPASVYLDYFCSERGHMKNEDGSWKAVPPPWPVIKGSKTEKETFVEYIDFKECEEVKKGDEGKEHLGVFVSEETLWDMFHGGEPLNTGIPDFSNYRISDMGAVEATS</sequence>
<dbReference type="EC" id="3.5.1.122" evidence="3 8"/>
<dbReference type="GO" id="GO:0070773">
    <property type="term" value="F:protein-N-terminal glutamine amidohydrolase activity"/>
    <property type="evidence" value="ECO:0007669"/>
    <property type="project" value="UniProtKB-UniRule"/>
</dbReference>
<keyword evidence="11" id="KW-1185">Reference proteome</keyword>
<dbReference type="PANTHER" id="PTHR13035">
    <property type="entry name" value="PROTEIN N-TERMINAL GLUTAMINE AMIDOHYDROLASE"/>
    <property type="match status" value="1"/>
</dbReference>
<dbReference type="Proteomes" id="UP001375240">
    <property type="component" value="Unassembled WGS sequence"/>
</dbReference>
<comment type="subunit">
    <text evidence="2 8">Monomer.</text>
</comment>
<feature type="domain" description="Protein N-terminal glutamine amidohydrolase alpha beta roll" evidence="9">
    <location>
        <begin position="14"/>
        <end position="252"/>
    </location>
</feature>
<dbReference type="EMBL" id="JAVHNQ010000011">
    <property type="protein sequence ID" value="KAK6336370.1"/>
    <property type="molecule type" value="Genomic_DNA"/>
</dbReference>
<proteinExistence type="inferred from homology"/>
<dbReference type="InterPro" id="IPR037132">
    <property type="entry name" value="N_Gln_amidohydro_ab_roll_sf"/>
</dbReference>
<reference evidence="10 11" key="1">
    <citation type="submission" date="2019-10" db="EMBL/GenBank/DDBJ databases">
        <authorList>
            <person name="Palmer J.M."/>
        </authorList>
    </citation>
    <scope>NUCLEOTIDE SEQUENCE [LARGE SCALE GENOMIC DNA]</scope>
    <source>
        <strain evidence="10 11">TWF696</strain>
    </source>
</reference>